<sequence>MLAAGSDDATHVRPRALHFRVAFRTDRRVAAAALAATPPWRSRATGARAARCARVGEPRRRRGDGGASLPPTPARRASAPARSRMPVADAAVVAADLPDAGRGEKKFAHFRAFGLVRREIGGVGGREFFLPVQVAANASRASANARAHRAMREKKKRDNAETRATLGFQRSSRNSFA</sequence>
<accession>A0ABY9P8Z5</accession>
<dbReference type="RefSeq" id="WP_309152220.1">
    <property type="nucleotide sequence ID" value="NZ_CP133568.1"/>
</dbReference>
<reference evidence="2 3" key="1">
    <citation type="submission" date="2023-08" db="EMBL/GenBank/DDBJ databases">
        <title>The whole genome sequence of Lysobacter yananisis.</title>
        <authorList>
            <person name="Sun H."/>
        </authorList>
    </citation>
    <scope>NUCLEOTIDE SEQUENCE [LARGE SCALE GENOMIC DNA]</scope>
    <source>
        <strain evidence="2 3">SNNU513</strain>
    </source>
</reference>
<evidence type="ECO:0000313" key="3">
    <source>
        <dbReference type="Proteomes" id="UP001229313"/>
    </source>
</evidence>
<feature type="compositionally biased region" description="Low complexity" evidence="1">
    <location>
        <begin position="74"/>
        <end position="85"/>
    </location>
</feature>
<feature type="compositionally biased region" description="Low complexity" evidence="1">
    <location>
        <begin position="43"/>
        <end position="53"/>
    </location>
</feature>
<name>A0ABY9P8Z5_9GAMM</name>
<organism evidence="2 3">
    <name type="scientific">Lysobacter yananisis</name>
    <dbReference type="NCBI Taxonomy" id="1003114"/>
    <lineage>
        <taxon>Bacteria</taxon>
        <taxon>Pseudomonadati</taxon>
        <taxon>Pseudomonadota</taxon>
        <taxon>Gammaproteobacteria</taxon>
        <taxon>Lysobacterales</taxon>
        <taxon>Lysobacteraceae</taxon>
        <taxon>Lysobacter</taxon>
    </lineage>
</organism>
<feature type="region of interest" description="Disordered" evidence="1">
    <location>
        <begin position="142"/>
        <end position="177"/>
    </location>
</feature>
<evidence type="ECO:0000313" key="2">
    <source>
        <dbReference type="EMBL" id="WMT03512.1"/>
    </source>
</evidence>
<evidence type="ECO:0000256" key="1">
    <source>
        <dbReference type="SAM" id="MobiDB-lite"/>
    </source>
</evidence>
<dbReference type="EMBL" id="CP133568">
    <property type="protein sequence ID" value="WMT03512.1"/>
    <property type="molecule type" value="Genomic_DNA"/>
</dbReference>
<feature type="region of interest" description="Disordered" evidence="1">
    <location>
        <begin position="43"/>
        <end position="85"/>
    </location>
</feature>
<dbReference type="Proteomes" id="UP001229313">
    <property type="component" value="Chromosome"/>
</dbReference>
<gene>
    <name evidence="2" type="ORF">RDV84_01275</name>
</gene>
<keyword evidence="3" id="KW-1185">Reference proteome</keyword>
<feature type="compositionally biased region" description="Basic residues" evidence="1">
    <location>
        <begin position="146"/>
        <end position="155"/>
    </location>
</feature>
<protein>
    <submittedName>
        <fullName evidence="2">Uncharacterized protein</fullName>
    </submittedName>
</protein>
<proteinExistence type="predicted"/>
<feature type="compositionally biased region" description="Polar residues" evidence="1">
    <location>
        <begin position="168"/>
        <end position="177"/>
    </location>
</feature>